<evidence type="ECO:0000313" key="8">
    <source>
        <dbReference type="EMBL" id="TWT82800.1"/>
    </source>
</evidence>
<dbReference type="Pfam" id="PF08281">
    <property type="entry name" value="Sigma70_r4_2"/>
    <property type="match status" value="1"/>
</dbReference>
<dbReference type="Gene3D" id="1.10.10.10">
    <property type="entry name" value="Winged helix-like DNA-binding domain superfamily/Winged helix DNA-binding domain"/>
    <property type="match status" value="1"/>
</dbReference>
<name>A0A5C5Z6J6_9BACT</name>
<dbReference type="InterPro" id="IPR039425">
    <property type="entry name" value="RNA_pol_sigma-70-like"/>
</dbReference>
<feature type="compositionally biased region" description="Polar residues" evidence="5">
    <location>
        <begin position="10"/>
        <end position="21"/>
    </location>
</feature>
<feature type="domain" description="RNA polymerase sigma-70 region 2" evidence="6">
    <location>
        <begin position="58"/>
        <end position="129"/>
    </location>
</feature>
<dbReference type="GO" id="GO:0016987">
    <property type="term" value="F:sigma factor activity"/>
    <property type="evidence" value="ECO:0007669"/>
    <property type="project" value="UniProtKB-KW"/>
</dbReference>
<dbReference type="InterPro" id="IPR013325">
    <property type="entry name" value="RNA_pol_sigma_r2"/>
</dbReference>
<evidence type="ECO:0000256" key="1">
    <source>
        <dbReference type="ARBA" id="ARBA00010641"/>
    </source>
</evidence>
<evidence type="ECO:0000256" key="4">
    <source>
        <dbReference type="ARBA" id="ARBA00023163"/>
    </source>
</evidence>
<dbReference type="InterPro" id="IPR014284">
    <property type="entry name" value="RNA_pol_sigma-70_dom"/>
</dbReference>
<dbReference type="Gene3D" id="1.10.1740.10">
    <property type="match status" value="1"/>
</dbReference>
<keyword evidence="3" id="KW-0731">Sigma factor</keyword>
<dbReference type="SUPFAM" id="SSF88659">
    <property type="entry name" value="Sigma3 and sigma4 domains of RNA polymerase sigma factors"/>
    <property type="match status" value="1"/>
</dbReference>
<dbReference type="GO" id="GO:0003677">
    <property type="term" value="F:DNA binding"/>
    <property type="evidence" value="ECO:0007669"/>
    <property type="project" value="InterPro"/>
</dbReference>
<evidence type="ECO:0000256" key="5">
    <source>
        <dbReference type="SAM" id="MobiDB-lite"/>
    </source>
</evidence>
<evidence type="ECO:0000313" key="9">
    <source>
        <dbReference type="Proteomes" id="UP000315010"/>
    </source>
</evidence>
<reference evidence="8 9" key="1">
    <citation type="submission" date="2019-02" db="EMBL/GenBank/DDBJ databases">
        <title>Deep-cultivation of Planctomycetes and their phenomic and genomic characterization uncovers novel biology.</title>
        <authorList>
            <person name="Wiegand S."/>
            <person name="Jogler M."/>
            <person name="Boedeker C."/>
            <person name="Pinto D."/>
            <person name="Vollmers J."/>
            <person name="Rivas-Marin E."/>
            <person name="Kohn T."/>
            <person name="Peeters S.H."/>
            <person name="Heuer A."/>
            <person name="Rast P."/>
            <person name="Oberbeckmann S."/>
            <person name="Bunk B."/>
            <person name="Jeske O."/>
            <person name="Meyerdierks A."/>
            <person name="Storesund J.E."/>
            <person name="Kallscheuer N."/>
            <person name="Luecker S."/>
            <person name="Lage O.M."/>
            <person name="Pohl T."/>
            <person name="Merkel B.J."/>
            <person name="Hornburger P."/>
            <person name="Mueller R.-W."/>
            <person name="Bruemmer F."/>
            <person name="Labrenz M."/>
            <person name="Spormann A.M."/>
            <person name="Op Den Camp H."/>
            <person name="Overmann J."/>
            <person name="Amann R."/>
            <person name="Jetten M.S.M."/>
            <person name="Mascher T."/>
            <person name="Medema M.H."/>
            <person name="Devos D.P."/>
            <person name="Kaster A.-K."/>
            <person name="Ovreas L."/>
            <person name="Rohde M."/>
            <person name="Galperin M.Y."/>
            <person name="Jogler C."/>
        </authorList>
    </citation>
    <scope>NUCLEOTIDE SEQUENCE [LARGE SCALE GENOMIC DNA]</scope>
    <source>
        <strain evidence="8 9">CA13</strain>
    </source>
</reference>
<feature type="region of interest" description="Disordered" evidence="5">
    <location>
        <begin position="1"/>
        <end position="22"/>
    </location>
</feature>
<evidence type="ECO:0000256" key="3">
    <source>
        <dbReference type="ARBA" id="ARBA00023082"/>
    </source>
</evidence>
<dbReference type="AlphaFoldDB" id="A0A5C5Z6J6"/>
<keyword evidence="9" id="KW-1185">Reference proteome</keyword>
<dbReference type="GO" id="GO:0006352">
    <property type="term" value="P:DNA-templated transcription initiation"/>
    <property type="evidence" value="ECO:0007669"/>
    <property type="project" value="InterPro"/>
</dbReference>
<proteinExistence type="inferred from homology"/>
<dbReference type="NCBIfam" id="TIGR02937">
    <property type="entry name" value="sigma70-ECF"/>
    <property type="match status" value="1"/>
</dbReference>
<organism evidence="8 9">
    <name type="scientific">Novipirellula herctigrandis</name>
    <dbReference type="NCBI Taxonomy" id="2527986"/>
    <lineage>
        <taxon>Bacteria</taxon>
        <taxon>Pseudomonadati</taxon>
        <taxon>Planctomycetota</taxon>
        <taxon>Planctomycetia</taxon>
        <taxon>Pirellulales</taxon>
        <taxon>Pirellulaceae</taxon>
        <taxon>Novipirellula</taxon>
    </lineage>
</organism>
<dbReference type="InterPro" id="IPR013249">
    <property type="entry name" value="RNA_pol_sigma70_r4_t2"/>
</dbReference>
<comment type="caution">
    <text evidence="8">The sequence shown here is derived from an EMBL/GenBank/DDBJ whole genome shotgun (WGS) entry which is preliminary data.</text>
</comment>
<accession>A0A5C5Z6J6</accession>
<dbReference type="PANTHER" id="PTHR43133:SF51">
    <property type="entry name" value="RNA POLYMERASE SIGMA FACTOR"/>
    <property type="match status" value="1"/>
</dbReference>
<comment type="similarity">
    <text evidence="1">Belongs to the sigma-70 factor family. ECF subfamily.</text>
</comment>
<evidence type="ECO:0000259" key="6">
    <source>
        <dbReference type="Pfam" id="PF04542"/>
    </source>
</evidence>
<dbReference type="InterPro" id="IPR007627">
    <property type="entry name" value="RNA_pol_sigma70_r2"/>
</dbReference>
<dbReference type="EMBL" id="SJPJ01000001">
    <property type="protein sequence ID" value="TWT82800.1"/>
    <property type="molecule type" value="Genomic_DNA"/>
</dbReference>
<dbReference type="InterPro" id="IPR013324">
    <property type="entry name" value="RNA_pol_sigma_r3/r4-like"/>
</dbReference>
<evidence type="ECO:0000259" key="7">
    <source>
        <dbReference type="Pfam" id="PF08281"/>
    </source>
</evidence>
<protein>
    <submittedName>
        <fullName evidence="8">RNA polymerase sigma factor CnrH</fullName>
    </submittedName>
</protein>
<dbReference type="InterPro" id="IPR036388">
    <property type="entry name" value="WH-like_DNA-bd_sf"/>
</dbReference>
<dbReference type="PANTHER" id="PTHR43133">
    <property type="entry name" value="RNA POLYMERASE ECF-TYPE SIGMA FACTO"/>
    <property type="match status" value="1"/>
</dbReference>
<feature type="domain" description="RNA polymerase sigma factor 70 region 4 type 2" evidence="7">
    <location>
        <begin position="178"/>
        <end position="229"/>
    </location>
</feature>
<dbReference type="SUPFAM" id="SSF88946">
    <property type="entry name" value="Sigma2 domain of RNA polymerase sigma factors"/>
    <property type="match status" value="1"/>
</dbReference>
<sequence length="250" mass="28437">MNVRSDELQAAQSIGNTTPPTESHLEFMAKSIWPNHDQTETLLAAVRGGDTDAVNRLLERHRESVRRLVQMRLDRKVQRRVDVSDVVQDVLVEANGRLEKYLDDPAMAFHLWIRQIAWDRIIDTYRRHRVSAKRNMDREQAMSAPAGHDQSSVQLAAQLCDPALTPAAAATQREIASKVEAAIEQLGDQDREIVLMRHYEHLSNLEIAEVLRLNPPAASMRYLRAIRRLRELLDVGESDEESSDDNESST</sequence>
<dbReference type="Proteomes" id="UP000315010">
    <property type="component" value="Unassembled WGS sequence"/>
</dbReference>
<dbReference type="InterPro" id="IPR014326">
    <property type="entry name" value="RNA_pol_sigma-70_Plancto"/>
</dbReference>
<evidence type="ECO:0000256" key="2">
    <source>
        <dbReference type="ARBA" id="ARBA00023015"/>
    </source>
</evidence>
<keyword evidence="4" id="KW-0804">Transcription</keyword>
<dbReference type="NCBIfam" id="TIGR02984">
    <property type="entry name" value="Sig-70_plancto1"/>
    <property type="match status" value="1"/>
</dbReference>
<dbReference type="Pfam" id="PF04542">
    <property type="entry name" value="Sigma70_r2"/>
    <property type="match status" value="1"/>
</dbReference>
<keyword evidence="2" id="KW-0805">Transcription regulation</keyword>
<gene>
    <name evidence="8" type="primary">cnrH_1</name>
    <name evidence="8" type="ORF">CA13_42630</name>
</gene>